<evidence type="ECO:0000256" key="3">
    <source>
        <dbReference type="ARBA" id="ARBA00022723"/>
    </source>
</evidence>
<dbReference type="SFLD" id="SFLDS00001">
    <property type="entry name" value="Enolase"/>
    <property type="match status" value="1"/>
</dbReference>
<dbReference type="CDD" id="cd03319">
    <property type="entry name" value="L-Ala-DL-Glu_epimerase"/>
    <property type="match status" value="1"/>
</dbReference>
<dbReference type="GO" id="GO:0046872">
    <property type="term" value="F:metal ion binding"/>
    <property type="evidence" value="ECO:0007669"/>
    <property type="project" value="UniProtKB-KW"/>
</dbReference>
<dbReference type="PANTHER" id="PTHR48073:SF2">
    <property type="entry name" value="O-SUCCINYLBENZOATE SYNTHASE"/>
    <property type="match status" value="1"/>
</dbReference>
<dbReference type="Gene3D" id="3.30.390.10">
    <property type="entry name" value="Enolase-like, N-terminal domain"/>
    <property type="match status" value="1"/>
</dbReference>
<evidence type="ECO:0000256" key="4">
    <source>
        <dbReference type="ARBA" id="ARBA00022842"/>
    </source>
</evidence>
<dbReference type="SFLD" id="SFLDF00009">
    <property type="entry name" value="o-succinylbenzoate_synthase"/>
    <property type="match status" value="1"/>
</dbReference>
<dbReference type="Proteomes" id="UP000830434">
    <property type="component" value="Chromosome"/>
</dbReference>
<dbReference type="InterPro" id="IPR036849">
    <property type="entry name" value="Enolase-like_C_sf"/>
</dbReference>
<evidence type="ECO:0000259" key="7">
    <source>
        <dbReference type="SMART" id="SM00922"/>
    </source>
</evidence>
<comment type="cofactor">
    <cofactor evidence="1">
        <name>Mg(2+)</name>
        <dbReference type="ChEBI" id="CHEBI:18420"/>
    </cofactor>
</comment>
<evidence type="ECO:0000313" key="9">
    <source>
        <dbReference type="Proteomes" id="UP000830434"/>
    </source>
</evidence>
<dbReference type="EMBL" id="CP096658">
    <property type="protein sequence ID" value="UPW02098.1"/>
    <property type="molecule type" value="Genomic_DNA"/>
</dbReference>
<reference evidence="8" key="1">
    <citation type="submission" date="2022-04" db="EMBL/GenBank/DDBJ databases">
        <title>Diverse halophilic archaea isolated from saline environments.</title>
        <authorList>
            <person name="Cui H.-L."/>
        </authorList>
    </citation>
    <scope>NUCLEOTIDE SEQUENCE</scope>
    <source>
        <strain evidence="8">XZYJT40</strain>
    </source>
</reference>
<name>A0A8U0IMX2_9EURY</name>
<dbReference type="InterPro" id="IPR029065">
    <property type="entry name" value="Enolase_C-like"/>
</dbReference>
<feature type="domain" description="Mandelate racemase/muconate lactonizing enzyme C-terminal" evidence="7">
    <location>
        <begin position="157"/>
        <end position="257"/>
    </location>
</feature>
<dbReference type="GO" id="GO:0016855">
    <property type="term" value="F:racemase and epimerase activity, acting on amino acids and derivatives"/>
    <property type="evidence" value="ECO:0007669"/>
    <property type="project" value="InterPro"/>
</dbReference>
<keyword evidence="4" id="KW-0460">Magnesium</keyword>
<dbReference type="Gene3D" id="3.20.20.120">
    <property type="entry name" value="Enolase-like C-terminal domain"/>
    <property type="match status" value="1"/>
</dbReference>
<dbReference type="KEGG" id="haxz:M0R88_08380"/>
<organism evidence="8 9">
    <name type="scientific">Halorussus gelatinilyticus</name>
    <dbReference type="NCBI Taxonomy" id="2937524"/>
    <lineage>
        <taxon>Archaea</taxon>
        <taxon>Methanobacteriati</taxon>
        <taxon>Methanobacteriota</taxon>
        <taxon>Stenosarchaea group</taxon>
        <taxon>Halobacteria</taxon>
        <taxon>Halobacteriales</taxon>
        <taxon>Haladaptataceae</taxon>
        <taxon>Halorussus</taxon>
    </lineage>
</organism>
<dbReference type="SFLD" id="SFLDG00180">
    <property type="entry name" value="muconate_cycloisomerase"/>
    <property type="match status" value="1"/>
</dbReference>
<protein>
    <submittedName>
        <fullName evidence="8">Dipeptide epimerase</fullName>
    </submittedName>
</protein>
<dbReference type="InterPro" id="IPR013341">
    <property type="entry name" value="Mandelate_racemase_N_dom"/>
</dbReference>
<dbReference type="SUPFAM" id="SSF54826">
    <property type="entry name" value="Enolase N-terminal domain-like"/>
    <property type="match status" value="1"/>
</dbReference>
<proteinExistence type="inferred from homology"/>
<evidence type="ECO:0000256" key="1">
    <source>
        <dbReference type="ARBA" id="ARBA00001946"/>
    </source>
</evidence>
<dbReference type="InterPro" id="IPR034603">
    <property type="entry name" value="Dipeptide_epimerase"/>
</dbReference>
<evidence type="ECO:0000256" key="5">
    <source>
        <dbReference type="ARBA" id="ARBA00023235"/>
    </source>
</evidence>
<keyword evidence="5" id="KW-0413">Isomerase</keyword>
<dbReference type="AlphaFoldDB" id="A0A8U0IMX2"/>
<dbReference type="Pfam" id="PF13378">
    <property type="entry name" value="MR_MLE_C"/>
    <property type="match status" value="1"/>
</dbReference>
<feature type="region of interest" description="Disordered" evidence="6">
    <location>
        <begin position="353"/>
        <end position="374"/>
    </location>
</feature>
<dbReference type="PANTHER" id="PTHR48073">
    <property type="entry name" value="O-SUCCINYLBENZOATE SYNTHASE-RELATED"/>
    <property type="match status" value="1"/>
</dbReference>
<dbReference type="SMART" id="SM00922">
    <property type="entry name" value="MR_MLE"/>
    <property type="match status" value="1"/>
</dbReference>
<gene>
    <name evidence="8" type="ORF">M0R88_08380</name>
</gene>
<sequence>MTDDASVGDAGREANAEIPVAEVRADPLNLELDAPFEIALGTRHEARNLLVEVETEAGVVGYGEGSPLPPVTGETQGAAVEVARAAADLLAGRDLADYRAVCEDLRAAFPGANSALFALETAVLDAYCRSRGLALSELFGGSPGSVETDLTIPIVAAEEARERASSAAGDGGAGFSHLKIKTGDEVEAAVERVAAAREGAPDAELKVDANQGWTPEETLRFLRRLGERGVELALLEQPVHREDLAGLARVRDRARVPVAADEAVFSPEDALAVVRADAADALNVKLGKSGPMAAADIAAIAEAANLELMVGCMLESALGIRASAHVVAGLGSFDYVDLDGNRLLAEDVVDSGASSGPEIEITGPGHGVVPETER</sequence>
<dbReference type="InterPro" id="IPR029017">
    <property type="entry name" value="Enolase-like_N"/>
</dbReference>
<dbReference type="InterPro" id="IPR013342">
    <property type="entry name" value="Mandelate_racemase_C"/>
</dbReference>
<evidence type="ECO:0000256" key="6">
    <source>
        <dbReference type="SAM" id="MobiDB-lite"/>
    </source>
</evidence>
<keyword evidence="9" id="KW-1185">Reference proteome</keyword>
<evidence type="ECO:0000313" key="8">
    <source>
        <dbReference type="EMBL" id="UPW02098.1"/>
    </source>
</evidence>
<accession>A0A8U0IMX2</accession>
<dbReference type="Pfam" id="PF02746">
    <property type="entry name" value="MR_MLE_N"/>
    <property type="match status" value="1"/>
</dbReference>
<evidence type="ECO:0000256" key="2">
    <source>
        <dbReference type="ARBA" id="ARBA00008031"/>
    </source>
</evidence>
<dbReference type="SUPFAM" id="SSF51604">
    <property type="entry name" value="Enolase C-terminal domain-like"/>
    <property type="match status" value="1"/>
</dbReference>
<keyword evidence="3" id="KW-0479">Metal-binding</keyword>
<comment type="similarity">
    <text evidence="2">Belongs to the mandelate racemase/muconate lactonizing enzyme family.</text>
</comment>